<comment type="caution">
    <text evidence="2">The sequence shown here is derived from an EMBL/GenBank/DDBJ whole genome shotgun (WGS) entry which is preliminary data.</text>
</comment>
<evidence type="ECO:0000313" key="2">
    <source>
        <dbReference type="EMBL" id="MPC13558.1"/>
    </source>
</evidence>
<keyword evidence="3" id="KW-1185">Reference proteome</keyword>
<reference evidence="2 3" key="1">
    <citation type="submission" date="2019-05" db="EMBL/GenBank/DDBJ databases">
        <title>Another draft genome of Portunus trituberculatus and its Hox gene families provides insights of decapod evolution.</title>
        <authorList>
            <person name="Jeong J.-H."/>
            <person name="Song I."/>
            <person name="Kim S."/>
            <person name="Choi T."/>
            <person name="Kim D."/>
            <person name="Ryu S."/>
            <person name="Kim W."/>
        </authorList>
    </citation>
    <scope>NUCLEOTIDE SEQUENCE [LARGE SCALE GENOMIC DNA]</scope>
    <source>
        <tissue evidence="2">Muscle</tissue>
    </source>
</reference>
<dbReference type="Proteomes" id="UP000324222">
    <property type="component" value="Unassembled WGS sequence"/>
</dbReference>
<accession>A0A5B7CWI5</accession>
<evidence type="ECO:0000256" key="1">
    <source>
        <dbReference type="SAM" id="Coils"/>
    </source>
</evidence>
<proteinExistence type="predicted"/>
<name>A0A5B7CWI5_PORTR</name>
<dbReference type="EMBL" id="VSRR010000289">
    <property type="protein sequence ID" value="MPC13558.1"/>
    <property type="molecule type" value="Genomic_DNA"/>
</dbReference>
<organism evidence="2 3">
    <name type="scientific">Portunus trituberculatus</name>
    <name type="common">Swimming crab</name>
    <name type="synonym">Neptunus trituberculatus</name>
    <dbReference type="NCBI Taxonomy" id="210409"/>
    <lineage>
        <taxon>Eukaryota</taxon>
        <taxon>Metazoa</taxon>
        <taxon>Ecdysozoa</taxon>
        <taxon>Arthropoda</taxon>
        <taxon>Crustacea</taxon>
        <taxon>Multicrustacea</taxon>
        <taxon>Malacostraca</taxon>
        <taxon>Eumalacostraca</taxon>
        <taxon>Eucarida</taxon>
        <taxon>Decapoda</taxon>
        <taxon>Pleocyemata</taxon>
        <taxon>Brachyura</taxon>
        <taxon>Eubrachyura</taxon>
        <taxon>Portunoidea</taxon>
        <taxon>Portunidae</taxon>
        <taxon>Portuninae</taxon>
        <taxon>Portunus</taxon>
    </lineage>
</organism>
<keyword evidence="1" id="KW-0175">Coiled coil</keyword>
<protein>
    <submittedName>
        <fullName evidence="2">Uncharacterized protein</fullName>
    </submittedName>
</protein>
<sequence>MDLMREEMRTAVGEARQFTLEHGKRLHQDLTEEFKEELVAVRQQCEGRTEVVETKVEEVREEVKRLRRSLEKQSLGTWGRSECPEPAGQGCP</sequence>
<gene>
    <name evidence="2" type="ORF">E2C01_006296</name>
</gene>
<evidence type="ECO:0000313" key="3">
    <source>
        <dbReference type="Proteomes" id="UP000324222"/>
    </source>
</evidence>
<dbReference type="AlphaFoldDB" id="A0A5B7CWI5"/>
<feature type="coiled-coil region" evidence="1">
    <location>
        <begin position="49"/>
        <end position="76"/>
    </location>
</feature>